<reference evidence="4 5" key="1">
    <citation type="submission" date="2024-09" db="EMBL/GenBank/DDBJ databases">
        <authorList>
            <person name="Sun Q."/>
            <person name="Mori K."/>
        </authorList>
    </citation>
    <scope>NUCLEOTIDE SEQUENCE [LARGE SCALE GENOMIC DNA]</scope>
    <source>
        <strain evidence="4 5">CCM 7759</strain>
    </source>
</reference>
<keyword evidence="1" id="KW-0677">Repeat</keyword>
<gene>
    <name evidence="4" type="ORF">ACFFK0_01390</name>
</gene>
<dbReference type="RefSeq" id="WP_377467892.1">
    <property type="nucleotide sequence ID" value="NZ_JBHLWN010000010.1"/>
</dbReference>
<dbReference type="InterPro" id="IPR056823">
    <property type="entry name" value="TEN-like_YD-shell"/>
</dbReference>
<dbReference type="Proteomes" id="UP001589776">
    <property type="component" value="Unassembled WGS sequence"/>
</dbReference>
<dbReference type="InterPro" id="IPR031325">
    <property type="entry name" value="RHS_repeat"/>
</dbReference>
<evidence type="ECO:0000313" key="5">
    <source>
        <dbReference type="Proteomes" id="UP001589776"/>
    </source>
</evidence>
<evidence type="ECO:0000256" key="2">
    <source>
        <dbReference type="SAM" id="MobiDB-lite"/>
    </source>
</evidence>
<dbReference type="NCBIfam" id="TIGR03696">
    <property type="entry name" value="Rhs_assc_core"/>
    <property type="match status" value="1"/>
</dbReference>
<dbReference type="PANTHER" id="PTHR32305">
    <property type="match status" value="1"/>
</dbReference>
<feature type="region of interest" description="Disordered" evidence="2">
    <location>
        <begin position="1189"/>
        <end position="1213"/>
    </location>
</feature>
<sequence>MHKLIHRIITLTLLVTIIFGSLPTAFSNQVYAAEMENPIVGNTIAESRRQQLKEIYAISESDLQSKLDQGYTLEEIEAALLDRKSTGNDLGASLEKIKPRPVNNSRIAKSTITSDVAASSFTTMTATSGSIPDYSYVNTKPDEAPYTVRLDQETVSTLSGSLSLRVADLSLPGRNGLGFTLSRIFDSGSSQFDQMVTYGGTSNGTTKPKDESMYPIGKGWSWNLSYIETSGADKFLHLADSGVFKIDSSNNLLGYPWKDLTFASDTTVTVGTATSAYSLKSIQGISQYFDASGHLIQIKDTYNNTIQFTWSTDPTYGTVLTKITDAINNAITITYGTHKVVLTKGSMNVTYYKTIQNEKELLTQVIDPIGRATTYDYAIKDAYFNLLGTTPTTKNPYALLTGVIHPTGAKTVYTYESTPITRYLGERSVNQVYRIQSREERVTLSNATVQTYNHKDITYPSGDIGSSYNTDIDFTVAVSDGLTTTTFTNQKDYIDENNSPVFYNLKVVSQTVPYNGVTYTNTTDYSYDRARKWPVPIATKVTRSASNTGNTYVINTSTTYDDYGNVTSMVNPDFITTVNTYDPISHLLVGVSQPISQTQTRYTEYVRDSIHGRITAVRVRDGGITGPILQETKNTAFDSYGNVTQMQVSRAAGVYTTVRTDFKTDSPYFGAFPTQQTIQVTDADSVTSNIIKKFDYNSMTGALIKYTDANTNVTNYEYDTIGRLTKVIHAADGSSAAITYFDYLNQIQMTDETGVQSQTSWNPVGYKIHSGTIEGGQYKNKITYGYDGYGRLTTTTDALGNTTTYAYDQWSRQTSVGYADSSPKDTVVHDDIANPNTKTNTDPEGYTIKEYLDSLGRVTKKEETKKVGTGTQTNTLASFTYDYVGNVLTTTDYVTPQNVTIFGYDVLSRPTSVKNAKNEITSYKYDLMGNLTTIAYPDGTMNEKKYDEVGRLIQASEVPIGGKNNVEKSYYDGNGNRIGLRDRNNNHFKYTYTGRNFLWKKEIVDAAGNPIAGEETIEFSYDQSGRRKSMKDITGTTLYDFSPANGSLTKVTYPDKRTIQYDYDAAGNRSSMNDPFGINTYYRYDARNRLDTVSASIDYTNDFDAKYSYYNNNLLKNIRLRNGVTSDYAYDGLQINTLLQKKGSTVLNSFVYTYDNNGNQKTKTENEATYTFAYDPLNRIASSTQFNETYNYDNRGNRSSMTTNTPFERPDATTTFDKRDRLTNVSVTGGRNVSYKYNGDGLLWERTENGQTTRYYWDGDQVIAEATVSGGVATLKSRYIRGNGLVARQDSQGKAFYLHNGQGDVVNLMDSTGNTKLNSYSYDIFGNIASQSETIAQPFKYSAEMWDDTTKLQYLRARWYDPSVGRFINEDTYEGQLNNPLTQNLYTYAGNNPLRYNDPSGHCFICLIFISLPAIISASKNSIESSSRGNESSSESSLSSSSFSYINTSTYESTVVSAELRGIKKPKIKPKKKKDDIDDDWITYYQVTSKENAKSLVDATKDGQSTYLRPLEDTNGNSQPAHIYVFGKLPTKKQGEYIGARSYETVIELQIHESISFESDDSLKTDEAQWNIVKDAEPLRTTLKVNSLEIRNVNEVNFKSEVVWWNPFTWFK</sequence>
<dbReference type="InterPro" id="IPR022385">
    <property type="entry name" value="Rhs_assc_core"/>
</dbReference>
<feature type="domain" description="Teneurin-like YD-shell" evidence="3">
    <location>
        <begin position="754"/>
        <end position="1035"/>
    </location>
</feature>
<proteinExistence type="predicted"/>
<dbReference type="Pfam" id="PF05593">
    <property type="entry name" value="RHS_repeat"/>
    <property type="match status" value="2"/>
</dbReference>
<protein>
    <submittedName>
        <fullName evidence="4">RHS repeat domain-containing protein</fullName>
    </submittedName>
</protein>
<comment type="caution">
    <text evidence="4">The sequence shown here is derived from an EMBL/GenBank/DDBJ whole genome shotgun (WGS) entry which is preliminary data.</text>
</comment>
<dbReference type="NCBIfam" id="TIGR01643">
    <property type="entry name" value="YD_repeat_2x"/>
    <property type="match status" value="4"/>
</dbReference>
<evidence type="ECO:0000256" key="1">
    <source>
        <dbReference type="ARBA" id="ARBA00022737"/>
    </source>
</evidence>
<dbReference type="Gene3D" id="2.180.10.10">
    <property type="entry name" value="RHS repeat-associated core"/>
    <property type="match status" value="3"/>
</dbReference>
<name>A0ABV6DEN1_9BACL</name>
<keyword evidence="5" id="KW-1185">Reference proteome</keyword>
<feature type="compositionally biased region" description="Polar residues" evidence="2">
    <location>
        <begin position="1189"/>
        <end position="1206"/>
    </location>
</feature>
<dbReference type="PANTHER" id="PTHR32305:SF15">
    <property type="entry name" value="PROTEIN RHSA-RELATED"/>
    <property type="match status" value="1"/>
</dbReference>
<dbReference type="EMBL" id="JBHLWN010000010">
    <property type="protein sequence ID" value="MFC0211110.1"/>
    <property type="molecule type" value="Genomic_DNA"/>
</dbReference>
<accession>A0ABV6DEN1</accession>
<evidence type="ECO:0000259" key="3">
    <source>
        <dbReference type="Pfam" id="PF25023"/>
    </source>
</evidence>
<evidence type="ECO:0000313" key="4">
    <source>
        <dbReference type="EMBL" id="MFC0211110.1"/>
    </source>
</evidence>
<dbReference type="Pfam" id="PF25023">
    <property type="entry name" value="TEN_YD-shell"/>
    <property type="match status" value="2"/>
</dbReference>
<feature type="domain" description="Teneurin-like YD-shell" evidence="3">
    <location>
        <begin position="1083"/>
        <end position="1393"/>
    </location>
</feature>
<dbReference type="InterPro" id="IPR050708">
    <property type="entry name" value="T6SS_VgrG/RHS"/>
</dbReference>
<dbReference type="InterPro" id="IPR006530">
    <property type="entry name" value="YD"/>
</dbReference>
<organism evidence="4 5">
    <name type="scientific">Paenibacillus chartarius</name>
    <dbReference type="NCBI Taxonomy" id="747481"/>
    <lineage>
        <taxon>Bacteria</taxon>
        <taxon>Bacillati</taxon>
        <taxon>Bacillota</taxon>
        <taxon>Bacilli</taxon>
        <taxon>Bacillales</taxon>
        <taxon>Paenibacillaceae</taxon>
        <taxon>Paenibacillus</taxon>
    </lineage>
</organism>